<evidence type="ECO:0000313" key="2">
    <source>
        <dbReference type="EMBL" id="NYJ25914.1"/>
    </source>
</evidence>
<comment type="caution">
    <text evidence="2">The sequence shown here is derived from an EMBL/GenBank/DDBJ whole genome shotgun (WGS) entry which is preliminary data.</text>
</comment>
<name>A0A853D3E8_9MICO</name>
<reference evidence="2 3" key="1">
    <citation type="submission" date="2020-07" db="EMBL/GenBank/DDBJ databases">
        <title>Sequencing the genomes of 1000 actinobacteria strains.</title>
        <authorList>
            <person name="Klenk H.-P."/>
        </authorList>
    </citation>
    <scope>NUCLEOTIDE SEQUENCE [LARGE SCALE GENOMIC DNA]</scope>
    <source>
        <strain evidence="2 3">DSM 15165</strain>
    </source>
</reference>
<dbReference type="Proteomes" id="UP000578352">
    <property type="component" value="Unassembled WGS sequence"/>
</dbReference>
<dbReference type="EMBL" id="JACCFL010000001">
    <property type="protein sequence ID" value="NYJ25914.1"/>
    <property type="molecule type" value="Genomic_DNA"/>
</dbReference>
<sequence>MRQAGSLRRCSGLHRRGQADSGNFGPDGRGPETPTRTGGSKRERATSAANSASTQSGSEQIRSANPAVAVSIAVCISEPPILLTNEITYSVCYRFDTPIA</sequence>
<feature type="compositionally biased region" description="Low complexity" evidence="1">
    <location>
        <begin position="46"/>
        <end position="58"/>
    </location>
</feature>
<protein>
    <submittedName>
        <fullName evidence="2">Uncharacterized protein</fullName>
    </submittedName>
</protein>
<evidence type="ECO:0000313" key="3">
    <source>
        <dbReference type="Proteomes" id="UP000578352"/>
    </source>
</evidence>
<evidence type="ECO:0000256" key="1">
    <source>
        <dbReference type="SAM" id="MobiDB-lite"/>
    </source>
</evidence>
<gene>
    <name evidence="2" type="ORF">HNR13_004201</name>
</gene>
<accession>A0A853D3E8</accession>
<dbReference type="AlphaFoldDB" id="A0A853D3E8"/>
<proteinExistence type="predicted"/>
<organism evidence="2 3">
    <name type="scientific">Leifsonia shinshuensis</name>
    <dbReference type="NCBI Taxonomy" id="150026"/>
    <lineage>
        <taxon>Bacteria</taxon>
        <taxon>Bacillati</taxon>
        <taxon>Actinomycetota</taxon>
        <taxon>Actinomycetes</taxon>
        <taxon>Micrococcales</taxon>
        <taxon>Microbacteriaceae</taxon>
        <taxon>Leifsonia</taxon>
    </lineage>
</organism>
<feature type="region of interest" description="Disordered" evidence="1">
    <location>
        <begin position="1"/>
        <end position="63"/>
    </location>
</feature>